<evidence type="ECO:0000256" key="1">
    <source>
        <dbReference type="SAM" id="MobiDB-lite"/>
    </source>
</evidence>
<dbReference type="InterPro" id="IPR013087">
    <property type="entry name" value="Znf_C2H2_type"/>
</dbReference>
<feature type="domain" description="C2H2-type" evidence="2">
    <location>
        <begin position="3"/>
        <end position="29"/>
    </location>
</feature>
<feature type="region of interest" description="Disordered" evidence="1">
    <location>
        <begin position="246"/>
        <end position="275"/>
    </location>
</feature>
<evidence type="ECO:0000313" key="4">
    <source>
        <dbReference type="Proteomes" id="UP000267096"/>
    </source>
</evidence>
<dbReference type="Proteomes" id="UP000267096">
    <property type="component" value="Unassembled WGS sequence"/>
</dbReference>
<dbReference type="SMART" id="SM00355">
    <property type="entry name" value="ZnF_C2H2"/>
    <property type="match status" value="4"/>
</dbReference>
<dbReference type="EMBL" id="UYRR01032385">
    <property type="protein sequence ID" value="VDK55426.1"/>
    <property type="molecule type" value="Genomic_DNA"/>
</dbReference>
<reference evidence="3 4" key="2">
    <citation type="submission" date="2018-11" db="EMBL/GenBank/DDBJ databases">
        <authorList>
            <consortium name="Pathogen Informatics"/>
        </authorList>
    </citation>
    <scope>NUCLEOTIDE SEQUENCE [LARGE SCALE GENOMIC DNA]</scope>
</reference>
<accession>A0A0M3K571</accession>
<proteinExistence type="predicted"/>
<evidence type="ECO:0000259" key="2">
    <source>
        <dbReference type="SMART" id="SM00355"/>
    </source>
</evidence>
<evidence type="ECO:0000313" key="5">
    <source>
        <dbReference type="WBParaSite" id="ASIM_0001611201-mRNA-1"/>
    </source>
</evidence>
<evidence type="ECO:0000313" key="3">
    <source>
        <dbReference type="EMBL" id="VDK55426.1"/>
    </source>
</evidence>
<feature type="compositionally biased region" description="Low complexity" evidence="1">
    <location>
        <begin position="248"/>
        <end position="259"/>
    </location>
</feature>
<name>A0A0M3K571_ANISI</name>
<keyword evidence="4" id="KW-1185">Reference proteome</keyword>
<dbReference type="OrthoDB" id="5773536at2759"/>
<dbReference type="Gene3D" id="3.30.160.60">
    <property type="entry name" value="Classic Zinc Finger"/>
    <property type="match status" value="1"/>
</dbReference>
<feature type="domain" description="C2H2-type" evidence="2">
    <location>
        <begin position="274"/>
        <end position="298"/>
    </location>
</feature>
<organism evidence="5">
    <name type="scientific">Anisakis simplex</name>
    <name type="common">Herring worm</name>
    <dbReference type="NCBI Taxonomy" id="6269"/>
    <lineage>
        <taxon>Eukaryota</taxon>
        <taxon>Metazoa</taxon>
        <taxon>Ecdysozoa</taxon>
        <taxon>Nematoda</taxon>
        <taxon>Chromadorea</taxon>
        <taxon>Rhabditida</taxon>
        <taxon>Spirurina</taxon>
        <taxon>Ascaridomorpha</taxon>
        <taxon>Ascaridoidea</taxon>
        <taxon>Anisakidae</taxon>
        <taxon>Anisakis</taxon>
        <taxon>Anisakis simplex complex</taxon>
    </lineage>
</organism>
<feature type="domain" description="C2H2-type" evidence="2">
    <location>
        <begin position="35"/>
        <end position="59"/>
    </location>
</feature>
<gene>
    <name evidence="3" type="ORF">ASIM_LOCUS15519</name>
</gene>
<dbReference type="AlphaFoldDB" id="A0A0M3K571"/>
<feature type="domain" description="C2H2-type" evidence="2">
    <location>
        <begin position="304"/>
        <end position="329"/>
    </location>
</feature>
<dbReference type="WBParaSite" id="ASIM_0001611201-mRNA-1">
    <property type="protein sequence ID" value="ASIM_0001611201-mRNA-1"/>
    <property type="gene ID" value="ASIM_0001611201"/>
</dbReference>
<reference evidence="5" key="1">
    <citation type="submission" date="2017-02" db="UniProtKB">
        <authorList>
            <consortium name="WormBaseParasite"/>
        </authorList>
    </citation>
    <scope>IDENTIFICATION</scope>
</reference>
<sequence>MTLHCAGCAPDAPTYANTEELEIHIASDHINYVPYECEKCRFSRFPTEFALHSHYRNDHGLKEFYLICETYFLNSSKQVSRIPKLQVKYKVTPESGRKRQLVKELLQKSLNISDCNANAKSSKRKRTSAVEVVQSATSAVLSPCSSPDPEGTPRTCESDRTIKPELVKVDCSSEKSCGTTEKDLGQHVVVAATGEITLSNNYQTYGNGAYSEVVPHESGGSLCRFDVAMKHFDTQMTADLPQGSFFATETSTQPSTSSQNAASGGISKRRRPPRTCTECGLQVTGQRSSLVYHANSKHLRLPLFYCQPCNKTWTTITKSDVLKHVKAVHRGDESKVIDYRAQYGDKIREMTDKCFPPKQRGDTL</sequence>
<protein>
    <submittedName>
        <fullName evidence="5">C2H2-type domain-containing protein</fullName>
    </submittedName>
</protein>